<protein>
    <recommendedName>
        <fullName evidence="3">F-box domain-containing protein</fullName>
    </recommendedName>
</protein>
<organism evidence="1 2">
    <name type="scientific">Panaeolus cyanescens</name>
    <dbReference type="NCBI Taxonomy" id="181874"/>
    <lineage>
        <taxon>Eukaryota</taxon>
        <taxon>Fungi</taxon>
        <taxon>Dikarya</taxon>
        <taxon>Basidiomycota</taxon>
        <taxon>Agaricomycotina</taxon>
        <taxon>Agaricomycetes</taxon>
        <taxon>Agaricomycetidae</taxon>
        <taxon>Agaricales</taxon>
        <taxon>Agaricineae</taxon>
        <taxon>Galeropsidaceae</taxon>
        <taxon>Panaeolus</taxon>
    </lineage>
</organism>
<sequence length="387" mass="43597">MSNCKQRIQIQTDHELDIPIEIIDLVIKELIASTSRCYTPLSDIASLCLVSKAVYSLSGPHLLQKVVFKFVHASGDKTGEHLEKLLRDDPWLASHVKEVVFSITDFNGIARMDLAAKKSTVDDSQHSQAFGRLFPNIESLHIIRNKNQHYDHYAYEYESRACRIILQNLSFYHHQLTSLHVANFVINIETVLQLPRLQHLSSESGTWVTVTDPYRESAYTPVVWNRTILTIPPHCVSLLQTVSVRDDDTFPLSMIPFLLGLRSIECYLKRFAVKWEEAIVNIRTCADSSSSPVQPAVPVSYNTLESVEGNDTACDLLHVLSQRAAAVGLPAFPALHSLSLERQSHQINPGPGRPCIYNLVDHMPSLRIMRFNGFSAYLSLSFQGSCR</sequence>
<comment type="caution">
    <text evidence="1">The sequence shown here is derived from an EMBL/GenBank/DDBJ whole genome shotgun (WGS) entry which is preliminary data.</text>
</comment>
<proteinExistence type="predicted"/>
<accession>A0A409WYE5</accession>
<dbReference type="InParanoid" id="A0A409WYE5"/>
<evidence type="ECO:0000313" key="1">
    <source>
        <dbReference type="EMBL" id="PPQ83543.1"/>
    </source>
</evidence>
<dbReference type="OrthoDB" id="2745898at2759"/>
<dbReference type="Proteomes" id="UP000284842">
    <property type="component" value="Unassembled WGS sequence"/>
</dbReference>
<gene>
    <name evidence="1" type="ORF">CVT24_006377</name>
</gene>
<evidence type="ECO:0000313" key="2">
    <source>
        <dbReference type="Proteomes" id="UP000284842"/>
    </source>
</evidence>
<reference evidence="1 2" key="1">
    <citation type="journal article" date="2018" name="Evol. Lett.">
        <title>Horizontal gene cluster transfer increased hallucinogenic mushroom diversity.</title>
        <authorList>
            <person name="Reynolds H.T."/>
            <person name="Vijayakumar V."/>
            <person name="Gluck-Thaler E."/>
            <person name="Korotkin H.B."/>
            <person name="Matheny P.B."/>
            <person name="Slot J.C."/>
        </authorList>
    </citation>
    <scope>NUCLEOTIDE SEQUENCE [LARGE SCALE GENOMIC DNA]</scope>
    <source>
        <strain evidence="1 2">2629</strain>
    </source>
</reference>
<keyword evidence="2" id="KW-1185">Reference proteome</keyword>
<dbReference type="AlphaFoldDB" id="A0A409WYE5"/>
<evidence type="ECO:0008006" key="3">
    <source>
        <dbReference type="Google" id="ProtNLM"/>
    </source>
</evidence>
<dbReference type="EMBL" id="NHTK01005021">
    <property type="protein sequence ID" value="PPQ83543.1"/>
    <property type="molecule type" value="Genomic_DNA"/>
</dbReference>
<name>A0A409WYE5_9AGAR</name>